<dbReference type="EMBL" id="FOHQ01000002">
    <property type="protein sequence ID" value="SES77407.1"/>
    <property type="molecule type" value="Genomic_DNA"/>
</dbReference>
<dbReference type="Gene3D" id="3.40.50.2000">
    <property type="entry name" value="Glycogen Phosphorylase B"/>
    <property type="match status" value="2"/>
</dbReference>
<dbReference type="SUPFAM" id="SSF53756">
    <property type="entry name" value="UDP-Glycosyltransferase/glycogen phosphorylase"/>
    <property type="match status" value="1"/>
</dbReference>
<protein>
    <submittedName>
        <fullName evidence="2">UDP-N-acetylglucosamine 2-epimerase (Non-hydrolysing)</fullName>
    </submittedName>
</protein>
<dbReference type="OrthoDB" id="7018at2157"/>
<dbReference type="PANTHER" id="PTHR43174">
    <property type="entry name" value="UDP-N-ACETYLGLUCOSAMINE 2-EPIMERASE"/>
    <property type="match status" value="1"/>
</dbReference>
<keyword evidence="3" id="KW-1185">Reference proteome</keyword>
<dbReference type="STRING" id="1353158.SAMN04488587_0911"/>
<name>A0A1H9Z8L0_9EURY</name>
<dbReference type="RefSeq" id="WP_091689444.1">
    <property type="nucleotide sequence ID" value="NZ_CAAGSJ010000001.1"/>
</dbReference>
<reference evidence="3" key="1">
    <citation type="submission" date="2016-10" db="EMBL/GenBank/DDBJ databases">
        <authorList>
            <person name="Varghese N."/>
            <person name="Submissions S."/>
        </authorList>
    </citation>
    <scope>NUCLEOTIDE SEQUENCE [LARGE SCALE GENOMIC DNA]</scope>
    <source>
        <strain evidence="3">SLH 33</strain>
    </source>
</reference>
<dbReference type="InterPro" id="IPR003331">
    <property type="entry name" value="UDP_GlcNAc_Epimerase_2_dom"/>
</dbReference>
<evidence type="ECO:0000259" key="1">
    <source>
        <dbReference type="Pfam" id="PF02350"/>
    </source>
</evidence>
<dbReference type="NCBIfam" id="TIGR00236">
    <property type="entry name" value="wecB"/>
    <property type="match status" value="1"/>
</dbReference>
<gene>
    <name evidence="2" type="ORF">SAMN04488587_0911</name>
</gene>
<sequence length="355" mass="39568">MKVAIVLGTRPEIIKMSPIIRECEKQGLDYYILHTGQHYSHEMDRVFFEDLELPQPTYNLDVGSGMHGEQTGKMLAGIEQILLKDTPDVVLVQGDTNTVLAGALAASKLHIKVGHVEAGLRSFNRDMPEEINRIMADHISDYLFAPTENSRQYLLNEGIPDEKIHITGNTVVDAVFQNLEIAKRKTNVLEKFGVEQKGYFLTTIHRAENVDNKERLQSILNAFEQIHSKYELPMIFPAHPRTVKMMENFDLTAPEGTQIVEPVGYLDFLQLENGAKLIITDSGGLQEEACIHGVPCVTLRDNTERPETVEVGSNVVAGIGANIMDAVETMIKKNSDWTNPYGNGTAGELTIKKLL</sequence>
<accession>A0A1H9Z8L0</accession>
<proteinExistence type="predicted"/>
<organism evidence="2 3">
    <name type="scientific">Methanococcoides vulcani</name>
    <dbReference type="NCBI Taxonomy" id="1353158"/>
    <lineage>
        <taxon>Archaea</taxon>
        <taxon>Methanobacteriati</taxon>
        <taxon>Methanobacteriota</taxon>
        <taxon>Stenosarchaea group</taxon>
        <taxon>Methanomicrobia</taxon>
        <taxon>Methanosarcinales</taxon>
        <taxon>Methanosarcinaceae</taxon>
        <taxon>Methanococcoides</taxon>
    </lineage>
</organism>
<feature type="domain" description="UDP-N-acetylglucosamine 2-epimerase" evidence="1">
    <location>
        <begin position="22"/>
        <end position="353"/>
    </location>
</feature>
<dbReference type="PANTHER" id="PTHR43174:SF1">
    <property type="entry name" value="UDP-N-ACETYLGLUCOSAMINE 2-EPIMERASE"/>
    <property type="match status" value="1"/>
</dbReference>
<dbReference type="Pfam" id="PF02350">
    <property type="entry name" value="Epimerase_2"/>
    <property type="match status" value="1"/>
</dbReference>
<dbReference type="AlphaFoldDB" id="A0A1H9Z8L0"/>
<evidence type="ECO:0000313" key="3">
    <source>
        <dbReference type="Proteomes" id="UP000243338"/>
    </source>
</evidence>
<dbReference type="Proteomes" id="UP000243338">
    <property type="component" value="Unassembled WGS sequence"/>
</dbReference>
<dbReference type="InterPro" id="IPR029767">
    <property type="entry name" value="WecB-like"/>
</dbReference>
<dbReference type="CDD" id="cd03786">
    <property type="entry name" value="GTB_UDP-GlcNAc_2-Epimerase"/>
    <property type="match status" value="1"/>
</dbReference>
<evidence type="ECO:0000313" key="2">
    <source>
        <dbReference type="EMBL" id="SES77407.1"/>
    </source>
</evidence>